<dbReference type="Proteomes" id="UP000557772">
    <property type="component" value="Unassembled WGS sequence"/>
</dbReference>
<evidence type="ECO:0000256" key="1">
    <source>
        <dbReference type="SAM" id="Phobius"/>
    </source>
</evidence>
<keyword evidence="1" id="KW-0812">Transmembrane</keyword>
<comment type="caution">
    <text evidence="2">The sequence shown here is derived from an EMBL/GenBank/DDBJ whole genome shotgun (WGS) entry which is preliminary data.</text>
</comment>
<organism evidence="2 3">
    <name type="scientific">Flexivirga aerilata</name>
    <dbReference type="NCBI Taxonomy" id="1656889"/>
    <lineage>
        <taxon>Bacteria</taxon>
        <taxon>Bacillati</taxon>
        <taxon>Actinomycetota</taxon>
        <taxon>Actinomycetes</taxon>
        <taxon>Micrococcales</taxon>
        <taxon>Dermacoccaceae</taxon>
        <taxon>Flexivirga</taxon>
    </lineage>
</organism>
<protein>
    <submittedName>
        <fullName evidence="2">Uncharacterized protein</fullName>
    </submittedName>
</protein>
<dbReference type="EMBL" id="JABENB010000001">
    <property type="protein sequence ID" value="NNG39947.1"/>
    <property type="molecule type" value="Genomic_DNA"/>
</dbReference>
<keyword evidence="1" id="KW-0472">Membrane</keyword>
<gene>
    <name evidence="2" type="ORF">HJ588_11785</name>
</gene>
<dbReference type="RefSeq" id="WP_171155161.1">
    <property type="nucleotide sequence ID" value="NZ_JABENB010000001.1"/>
</dbReference>
<keyword evidence="3" id="KW-1185">Reference proteome</keyword>
<feature type="transmembrane region" description="Helical" evidence="1">
    <location>
        <begin position="39"/>
        <end position="61"/>
    </location>
</feature>
<keyword evidence="1" id="KW-1133">Transmembrane helix</keyword>
<dbReference type="AlphaFoldDB" id="A0A849AJD4"/>
<accession>A0A849AJD4</accession>
<evidence type="ECO:0000313" key="3">
    <source>
        <dbReference type="Proteomes" id="UP000557772"/>
    </source>
</evidence>
<evidence type="ECO:0000313" key="2">
    <source>
        <dbReference type="EMBL" id="NNG39947.1"/>
    </source>
</evidence>
<proteinExistence type="predicted"/>
<sequence length="69" mass="7414">MIQLIATLHTLGARMQNSLDEARITMRDNQEEGSVSIESVVWAVAVIAIAGIVVTAITAYVRSKSGDIK</sequence>
<reference evidence="2 3" key="1">
    <citation type="submission" date="2020-05" db="EMBL/GenBank/DDBJ databases">
        <title>Flexivirga sp. ID2601S isolated from air conditioner.</title>
        <authorList>
            <person name="Kim D.H."/>
        </authorList>
    </citation>
    <scope>NUCLEOTIDE SEQUENCE [LARGE SCALE GENOMIC DNA]</scope>
    <source>
        <strain evidence="2 3">ID2601S</strain>
    </source>
</reference>
<name>A0A849AJD4_9MICO</name>